<keyword evidence="8 15" id="KW-1133">Transmembrane helix</keyword>
<evidence type="ECO:0000256" key="4">
    <source>
        <dbReference type="ARBA" id="ARBA00022553"/>
    </source>
</evidence>
<dbReference type="Gene3D" id="3.50.30.30">
    <property type="match status" value="1"/>
</dbReference>
<accession>A0AAY4BB98</accession>
<evidence type="ECO:0000259" key="16">
    <source>
        <dbReference type="Pfam" id="PF02225"/>
    </source>
</evidence>
<evidence type="ECO:0000256" key="9">
    <source>
        <dbReference type="ARBA" id="ARBA00023136"/>
    </source>
</evidence>
<feature type="domain" description="PA" evidence="16">
    <location>
        <begin position="230"/>
        <end position="295"/>
    </location>
</feature>
<dbReference type="InterPro" id="IPR046450">
    <property type="entry name" value="PA_dom_sf"/>
</dbReference>
<comment type="similarity">
    <text evidence="1 15">Belongs to the peptidase M28 family. M28B subfamily.</text>
</comment>
<dbReference type="GO" id="GO:0009897">
    <property type="term" value="C:external side of plasma membrane"/>
    <property type="evidence" value="ECO:0007669"/>
    <property type="project" value="TreeGrafter"/>
</dbReference>
<organism evidence="19 20">
    <name type="scientific">Denticeps clupeoides</name>
    <name type="common">denticle herring</name>
    <dbReference type="NCBI Taxonomy" id="299321"/>
    <lineage>
        <taxon>Eukaryota</taxon>
        <taxon>Metazoa</taxon>
        <taxon>Chordata</taxon>
        <taxon>Craniata</taxon>
        <taxon>Vertebrata</taxon>
        <taxon>Euteleostomi</taxon>
        <taxon>Actinopterygii</taxon>
        <taxon>Neopterygii</taxon>
        <taxon>Teleostei</taxon>
        <taxon>Clupei</taxon>
        <taxon>Clupeiformes</taxon>
        <taxon>Denticipitoidei</taxon>
        <taxon>Denticipitidae</taxon>
        <taxon>Denticeps</taxon>
    </lineage>
</organism>
<dbReference type="Gene3D" id="3.40.630.10">
    <property type="entry name" value="Zn peptidases"/>
    <property type="match status" value="1"/>
</dbReference>
<dbReference type="CDD" id="cd02128">
    <property type="entry name" value="PA_TfR"/>
    <property type="match status" value="1"/>
</dbReference>
<evidence type="ECO:0000256" key="3">
    <source>
        <dbReference type="ARBA" id="ARBA00022475"/>
    </source>
</evidence>
<evidence type="ECO:0000256" key="12">
    <source>
        <dbReference type="ARBA" id="ARBA00023170"/>
    </source>
</evidence>
<evidence type="ECO:0000256" key="11">
    <source>
        <dbReference type="ARBA" id="ARBA00023157"/>
    </source>
</evidence>
<reference evidence="19 20" key="1">
    <citation type="submission" date="2020-06" db="EMBL/GenBank/DDBJ databases">
        <authorList>
            <consortium name="Wellcome Sanger Institute Data Sharing"/>
        </authorList>
    </citation>
    <scope>NUCLEOTIDE SEQUENCE [LARGE SCALE GENOMIC DNA]</scope>
</reference>
<dbReference type="GO" id="GO:0004998">
    <property type="term" value="F:transferrin receptor activity"/>
    <property type="evidence" value="ECO:0007669"/>
    <property type="project" value="UniProtKB-UniRule"/>
</dbReference>
<dbReference type="SUPFAM" id="SSF52025">
    <property type="entry name" value="PA domain"/>
    <property type="match status" value="1"/>
</dbReference>
<protein>
    <recommendedName>
        <fullName evidence="2 15">Transferrin receptor protein 1</fullName>
    </recommendedName>
</protein>
<evidence type="ECO:0000256" key="13">
    <source>
        <dbReference type="ARBA" id="ARBA00023180"/>
    </source>
</evidence>
<reference evidence="19" key="3">
    <citation type="submission" date="2025-09" db="UniProtKB">
        <authorList>
            <consortium name="Ensembl"/>
        </authorList>
    </citation>
    <scope>IDENTIFICATION</scope>
</reference>
<dbReference type="PANTHER" id="PTHR10404:SF26">
    <property type="entry name" value="TRANSFERRIN RECEPTOR PROTEIN 1"/>
    <property type="match status" value="1"/>
</dbReference>
<reference evidence="19" key="2">
    <citation type="submission" date="2025-08" db="UniProtKB">
        <authorList>
            <consortium name="Ensembl"/>
        </authorList>
    </citation>
    <scope>IDENTIFICATION</scope>
</reference>
<dbReference type="GO" id="GO:0033572">
    <property type="term" value="P:transferrin transport"/>
    <property type="evidence" value="ECO:0007669"/>
    <property type="project" value="UniProtKB-UniRule"/>
</dbReference>
<dbReference type="GO" id="GO:0006879">
    <property type="term" value="P:intracellular iron ion homeostasis"/>
    <property type="evidence" value="ECO:0007669"/>
    <property type="project" value="UniProtKB-UniRule"/>
</dbReference>
<keyword evidence="10 15" id="KW-0564">Palmitate</keyword>
<evidence type="ECO:0000259" key="18">
    <source>
        <dbReference type="Pfam" id="PF04389"/>
    </source>
</evidence>
<dbReference type="AlphaFoldDB" id="A0AAY4BB98"/>
<keyword evidence="12 15" id="KW-0675">Receptor</keyword>
<gene>
    <name evidence="19" type="primary">LOC114787944</name>
</gene>
<feature type="domain" description="Peptidase M28" evidence="18">
    <location>
        <begin position="395"/>
        <end position="489"/>
    </location>
</feature>
<keyword evidence="14 15" id="KW-0449">Lipoprotein</keyword>
<dbReference type="PANTHER" id="PTHR10404">
    <property type="entry name" value="N-ACETYLATED-ALPHA-LINKED ACIDIC DIPEPTIDASE"/>
    <property type="match status" value="1"/>
</dbReference>
<evidence type="ECO:0000256" key="6">
    <source>
        <dbReference type="ARBA" id="ARBA00022692"/>
    </source>
</evidence>
<dbReference type="Pfam" id="PF02225">
    <property type="entry name" value="PA"/>
    <property type="match status" value="1"/>
</dbReference>
<dbReference type="InterPro" id="IPR007365">
    <property type="entry name" value="TFR-like_dimer_dom"/>
</dbReference>
<dbReference type="GO" id="GO:0042470">
    <property type="term" value="C:melanosome"/>
    <property type="evidence" value="ECO:0007669"/>
    <property type="project" value="UniProtKB-SubCell"/>
</dbReference>
<keyword evidence="7" id="KW-0735">Signal-anchor</keyword>
<dbReference type="FunFam" id="1.20.930.40:FF:000002">
    <property type="entry name" value="Transferrin receptor protein 1"/>
    <property type="match status" value="1"/>
</dbReference>
<comment type="function">
    <text evidence="15">Cellular uptake of iron occurs via receptor-mediated endocytosis of ligand-occupied transferrin receptor into specialized endosomes. Endosomal acidification leads to iron release. The apotransferrin-receptor complex is then recycled to the cell surface with a return to neutral pH and the concomitant loss of affinity of apotransferrin for its receptor. Transferrin receptor is necessary for development of erythrocytes and the nervous system. Acts as a lipid sensor that regulates mitochondrial fusion by regulating activation of the JNK pathway.</text>
</comment>
<evidence type="ECO:0000256" key="10">
    <source>
        <dbReference type="ARBA" id="ARBA00023139"/>
    </source>
</evidence>
<sequence length="682" mass="74696">AMEQARSTISKIFNGEPRSYTRFNLTQNMEGGDSQVEMKLSADVEEEAGVNGHVHHGRETYARKTPRGPRSFCFLLSGTLLVFIIGEVIVRYLIGYLVHRKQEKILPDCAGSALVDQGSALEQLQPRSPVPLDWGQIKSLLSNRLSSASIEGSLRDFSSESHQAGSAGDQVLANKVLSRFRDGGLQSWTDEHFLQLQGPPPSGFNQVMFRGEQVGRTKGFLAYSATGTVQGAVVYAFYGRDGDLENLQDMGMSLRGKVLLVRAGRISFAEKVANAERLNASAVLIYPDPADFNIGDQTDLFGHVHLGTGDPYTPGFPSFNHTQFPPVRSSGLPSIVAQTITSSMAAAILRRMGGKDPPRSWTEGELGGVLYKLGDENDVATVSVNNVHIEKKIHNVFGVIKGFSDADRYVVIGAQRDAWGPGFARSTVGTALLVELARSISDLVKKDGFKPRRSLVFASWSAGEYGGAGATEWLEVASSFYSFICVINWGNGSSEYPYFGTLLDVKDQLPFSVGDVARSAAQVAGHMALRLVHDHLLFLDVEKYSGVIRNHVTQINRRVTALQWLISSLGSFSRGARALVADAQNSDLEDPEQCRVLNDRIMRVERDLLSPYVSPRDTPFRHILLGRGDHTLPALIAHLEILRDEGKGDVDLLRNQFALATWTIQACANSLAGDIWDMDNEV</sequence>
<evidence type="ECO:0000313" key="19">
    <source>
        <dbReference type="Ensembl" id="ENSDCDP00010018110.1"/>
    </source>
</evidence>
<dbReference type="Pfam" id="PF04389">
    <property type="entry name" value="Peptidase_M28"/>
    <property type="match status" value="1"/>
</dbReference>
<dbReference type="Pfam" id="PF04253">
    <property type="entry name" value="TFR_dimer"/>
    <property type="match status" value="1"/>
</dbReference>
<keyword evidence="20" id="KW-1185">Reference proteome</keyword>
<evidence type="ECO:0000256" key="1">
    <source>
        <dbReference type="ARBA" id="ARBA00005634"/>
    </source>
</evidence>
<dbReference type="InterPro" id="IPR039373">
    <property type="entry name" value="Peptidase_M28B"/>
</dbReference>
<name>A0AAY4BB98_9TELE</name>
<dbReference type="GO" id="GO:0031623">
    <property type="term" value="P:receptor internalization"/>
    <property type="evidence" value="ECO:0007669"/>
    <property type="project" value="UniProtKB-UniRule"/>
</dbReference>
<dbReference type="GeneTree" id="ENSGT01030000234598"/>
<keyword evidence="9 15" id="KW-0472">Membrane</keyword>
<dbReference type="FunFam" id="3.40.630.10:FF:000101">
    <property type="entry name" value="N-acetylated alpha-linked acidic dipeptidase like 1"/>
    <property type="match status" value="1"/>
</dbReference>
<comment type="PTM">
    <text evidence="15">Stearoylated.</text>
</comment>
<dbReference type="Gene3D" id="1.20.930.40">
    <property type="entry name" value="Transferrin receptor-like, dimerisation domain"/>
    <property type="match status" value="1"/>
</dbReference>
<evidence type="ECO:0000256" key="2">
    <source>
        <dbReference type="ARBA" id="ARBA00016899"/>
    </source>
</evidence>
<feature type="transmembrane region" description="Helical" evidence="15">
    <location>
        <begin position="72"/>
        <end position="94"/>
    </location>
</feature>
<comment type="subunit">
    <text evidence="15">Homodimer; disulfide-linked.</text>
</comment>
<evidence type="ECO:0000256" key="15">
    <source>
        <dbReference type="RuleBase" id="RU367157"/>
    </source>
</evidence>
<proteinExistence type="inferred from homology"/>
<evidence type="ECO:0000259" key="17">
    <source>
        <dbReference type="Pfam" id="PF04253"/>
    </source>
</evidence>
<feature type="domain" description="Transferrin receptor-like dimerisation" evidence="17">
    <location>
        <begin position="562"/>
        <end position="671"/>
    </location>
</feature>
<keyword evidence="6 15" id="KW-0812">Transmembrane</keyword>
<keyword evidence="11" id="KW-1015">Disulfide bond</keyword>
<keyword evidence="3 15" id="KW-1003">Cell membrane</keyword>
<dbReference type="Ensembl" id="ENSDCDT00010019181.1">
    <property type="protein sequence ID" value="ENSDCDP00010018110.1"/>
    <property type="gene ID" value="ENSDCDG00010008258.1"/>
</dbReference>
<keyword evidence="5 15" id="KW-0254">Endocytosis</keyword>
<keyword evidence="4" id="KW-0597">Phosphoprotein</keyword>
<evidence type="ECO:0000256" key="5">
    <source>
        <dbReference type="ARBA" id="ARBA00022583"/>
    </source>
</evidence>
<comment type="subcellular location">
    <subcellularLocation>
        <location evidence="15">Cell membrane</location>
        <topology evidence="15">Single-pass type II membrane protein</topology>
    </subcellularLocation>
    <subcellularLocation>
        <location evidence="15">Melanosome</location>
    </subcellularLocation>
</comment>
<keyword evidence="13 15" id="KW-0325">Glycoprotein</keyword>
<dbReference type="SUPFAM" id="SSF47672">
    <property type="entry name" value="Transferrin receptor-like dimerisation domain"/>
    <property type="match status" value="1"/>
</dbReference>
<dbReference type="InterPro" id="IPR003137">
    <property type="entry name" value="PA_domain"/>
</dbReference>
<dbReference type="FunFam" id="3.50.30.30:FF:000010">
    <property type="entry name" value="Transferrin receptor protein 1"/>
    <property type="match status" value="1"/>
</dbReference>
<evidence type="ECO:0000313" key="20">
    <source>
        <dbReference type="Proteomes" id="UP000694580"/>
    </source>
</evidence>
<dbReference type="Proteomes" id="UP000694580">
    <property type="component" value="Chromosome 4"/>
</dbReference>
<evidence type="ECO:0000256" key="14">
    <source>
        <dbReference type="ARBA" id="ARBA00023288"/>
    </source>
</evidence>
<evidence type="ECO:0000256" key="7">
    <source>
        <dbReference type="ARBA" id="ARBA00022968"/>
    </source>
</evidence>
<dbReference type="SUPFAM" id="SSF53187">
    <property type="entry name" value="Zn-dependent exopeptidases"/>
    <property type="match status" value="1"/>
</dbReference>
<evidence type="ECO:0000256" key="8">
    <source>
        <dbReference type="ARBA" id="ARBA00022989"/>
    </source>
</evidence>
<dbReference type="InterPro" id="IPR007484">
    <property type="entry name" value="Peptidase_M28"/>
</dbReference>
<dbReference type="InterPro" id="IPR037324">
    <property type="entry name" value="TfR1/2_PA"/>
</dbReference>
<dbReference type="InterPro" id="IPR036757">
    <property type="entry name" value="TFR-like_dimer_dom_sf"/>
</dbReference>